<dbReference type="PANTHER" id="PTHR10937:SF0">
    <property type="entry name" value="GLUTAMINE--FRUCTOSE-6-PHOSPHATE TRANSAMINASE (ISOMERIZING)"/>
    <property type="match status" value="1"/>
</dbReference>
<dbReference type="CDD" id="cd05008">
    <property type="entry name" value="SIS_GlmS_GlmD_1"/>
    <property type="match status" value="1"/>
</dbReference>
<dbReference type="GO" id="GO:0097367">
    <property type="term" value="F:carbohydrate derivative binding"/>
    <property type="evidence" value="ECO:0007669"/>
    <property type="project" value="InterPro"/>
</dbReference>
<accession>A0A8J7Z2W5</accession>
<dbReference type="GO" id="GO:0006002">
    <property type="term" value="P:fructose 6-phosphate metabolic process"/>
    <property type="evidence" value="ECO:0007669"/>
    <property type="project" value="TreeGrafter"/>
</dbReference>
<proteinExistence type="predicted"/>
<dbReference type="AlphaFoldDB" id="A0A8J7Z2W5"/>
<reference evidence="6" key="1">
    <citation type="submission" date="2019-12" db="EMBL/GenBank/DDBJ databases">
        <title>High-Quality draft genome sequences of three cyanobacteria isolated from the limestone walls of the Old Cathedral of Coimbra.</title>
        <authorList>
            <person name="Tiago I."/>
            <person name="Soares F."/>
            <person name="Portugal A."/>
        </authorList>
    </citation>
    <scope>NUCLEOTIDE SEQUENCE</scope>
    <source>
        <strain evidence="6">A</strain>
    </source>
</reference>
<dbReference type="PANTHER" id="PTHR10937">
    <property type="entry name" value="GLUCOSAMINE--FRUCTOSE-6-PHOSPHATE AMINOTRANSFERASE, ISOMERIZING"/>
    <property type="match status" value="1"/>
</dbReference>
<dbReference type="GO" id="GO:0006487">
    <property type="term" value="P:protein N-linked glycosylation"/>
    <property type="evidence" value="ECO:0007669"/>
    <property type="project" value="TreeGrafter"/>
</dbReference>
<dbReference type="EMBL" id="WVIE01000007">
    <property type="protein sequence ID" value="NDJ17138.1"/>
    <property type="molecule type" value="Genomic_DNA"/>
</dbReference>
<protein>
    <recommendedName>
        <fullName evidence="3">Glutamine--fructose-6-phosphate aminotransferase [isomerizing]</fullName>
        <ecNumber evidence="2">2.6.1.16</ecNumber>
    </recommendedName>
</protein>
<keyword evidence="4" id="KW-0677">Repeat</keyword>
<comment type="caution">
    <text evidence="6">The sequence shown here is derived from an EMBL/GenBank/DDBJ whole genome shotgun (WGS) entry which is preliminary data.</text>
</comment>
<dbReference type="PROSITE" id="PS51464">
    <property type="entry name" value="SIS"/>
    <property type="match status" value="2"/>
</dbReference>
<evidence type="ECO:0000313" key="6">
    <source>
        <dbReference type="EMBL" id="NDJ17138.1"/>
    </source>
</evidence>
<dbReference type="SUPFAM" id="SSF53697">
    <property type="entry name" value="SIS domain"/>
    <property type="match status" value="1"/>
</dbReference>
<sequence>MTKPVKDNQMALQREFQHFMLKEIYEQPESIGRGVAQYVASLGSSAPSFHALPEANCFEEIQILACGTSLHAALVGQFVLEQVAQIPTRVRSASEFLAAPLPVTRQTLLIVVSQSGETADVLAAMRLANQQSSSGLAGFKVFAITNNSHSAIAQQADYERSVGAGVENSVAATKTFTAQLVLFYGLALAWGRQRDRIPDEQWVTWQSRMAALPSQVDQVLQQDDSIAAIARSLKHTNHIILLGTGINYPIALEGALKLKETTYTHAEGYAAGEFLHGSIALLDHTIPTIALCPTPPFRSDPSLENPPSEGGDQMLKVTQRIRRNGSDVIAIGGSEAAIALPLCDQLLSPFLTVIPLQLLAYHLAIARNIEVDRPRNITKSLNSF</sequence>
<evidence type="ECO:0000256" key="1">
    <source>
        <dbReference type="ARBA" id="ARBA00001031"/>
    </source>
</evidence>
<dbReference type="InterPro" id="IPR035466">
    <property type="entry name" value="GlmS/AgaS_SIS"/>
</dbReference>
<dbReference type="EC" id="2.6.1.16" evidence="2"/>
<dbReference type="Pfam" id="PF01380">
    <property type="entry name" value="SIS"/>
    <property type="match status" value="2"/>
</dbReference>
<dbReference type="Gene3D" id="3.40.50.10490">
    <property type="entry name" value="Glucose-6-phosphate isomerase like protein, domain 1"/>
    <property type="match status" value="2"/>
</dbReference>
<feature type="domain" description="SIS" evidence="5">
    <location>
        <begin position="48"/>
        <end position="196"/>
    </location>
</feature>
<dbReference type="Proteomes" id="UP000646053">
    <property type="component" value="Unassembled WGS sequence"/>
</dbReference>
<feature type="domain" description="SIS" evidence="5">
    <location>
        <begin position="229"/>
        <end position="374"/>
    </location>
</feature>
<gene>
    <name evidence="6" type="ORF">GS601_07525</name>
</gene>
<dbReference type="GO" id="GO:0004360">
    <property type="term" value="F:glutamine-fructose-6-phosphate transaminase (isomerizing) activity"/>
    <property type="evidence" value="ECO:0007669"/>
    <property type="project" value="UniProtKB-EC"/>
</dbReference>
<dbReference type="CDD" id="cd05009">
    <property type="entry name" value="SIS_GlmS_GlmD_2"/>
    <property type="match status" value="1"/>
</dbReference>
<keyword evidence="7" id="KW-1185">Reference proteome</keyword>
<name>A0A8J7Z2W5_9CYAN</name>
<organism evidence="6 7">
    <name type="scientific">Myxacorys almedinensis A</name>
    <dbReference type="NCBI Taxonomy" id="2690445"/>
    <lineage>
        <taxon>Bacteria</taxon>
        <taxon>Bacillati</taxon>
        <taxon>Cyanobacteriota</taxon>
        <taxon>Cyanophyceae</taxon>
        <taxon>Leptolyngbyales</taxon>
        <taxon>Leptolyngbyaceae</taxon>
        <taxon>Myxacorys</taxon>
        <taxon>Myxacorys almedinensis</taxon>
    </lineage>
</organism>
<dbReference type="GO" id="GO:0006047">
    <property type="term" value="P:UDP-N-acetylglucosamine metabolic process"/>
    <property type="evidence" value="ECO:0007669"/>
    <property type="project" value="TreeGrafter"/>
</dbReference>
<dbReference type="InterPro" id="IPR046348">
    <property type="entry name" value="SIS_dom_sf"/>
</dbReference>
<evidence type="ECO:0000313" key="7">
    <source>
        <dbReference type="Proteomes" id="UP000646053"/>
    </source>
</evidence>
<evidence type="ECO:0000256" key="3">
    <source>
        <dbReference type="ARBA" id="ARBA00016090"/>
    </source>
</evidence>
<evidence type="ECO:0000259" key="5">
    <source>
        <dbReference type="PROSITE" id="PS51464"/>
    </source>
</evidence>
<evidence type="ECO:0000256" key="2">
    <source>
        <dbReference type="ARBA" id="ARBA00012916"/>
    </source>
</evidence>
<dbReference type="InterPro" id="IPR035490">
    <property type="entry name" value="GlmS/FrlB_SIS"/>
</dbReference>
<dbReference type="InterPro" id="IPR001347">
    <property type="entry name" value="SIS_dom"/>
</dbReference>
<comment type="catalytic activity">
    <reaction evidence="1">
        <text>D-fructose 6-phosphate + L-glutamine = D-glucosamine 6-phosphate + L-glutamate</text>
        <dbReference type="Rhea" id="RHEA:13237"/>
        <dbReference type="ChEBI" id="CHEBI:29985"/>
        <dbReference type="ChEBI" id="CHEBI:58359"/>
        <dbReference type="ChEBI" id="CHEBI:58725"/>
        <dbReference type="ChEBI" id="CHEBI:61527"/>
        <dbReference type="EC" id="2.6.1.16"/>
    </reaction>
</comment>
<evidence type="ECO:0000256" key="4">
    <source>
        <dbReference type="ARBA" id="ARBA00022737"/>
    </source>
</evidence>